<name>A0AAW1PYR4_9CHLO</name>
<dbReference type="PANTHER" id="PTHR45916:SF1">
    <property type="entry name" value="STRUCTURAL MAINTENANCE OF CHROMOSOMES PROTEIN 5"/>
    <property type="match status" value="1"/>
</dbReference>
<comment type="caution">
    <text evidence="6">The sequence shown here is derived from an EMBL/GenBank/DDBJ whole genome shotgun (WGS) entry which is preliminary data.</text>
</comment>
<dbReference type="Pfam" id="PF02463">
    <property type="entry name" value="SMC_N"/>
    <property type="match status" value="1"/>
</dbReference>
<dbReference type="InterPro" id="IPR003395">
    <property type="entry name" value="RecF/RecN/SMC_N"/>
</dbReference>
<dbReference type="PANTHER" id="PTHR45916">
    <property type="entry name" value="STRUCTURAL MAINTENANCE OF CHROMOSOMES PROTEIN 5"/>
    <property type="match status" value="1"/>
</dbReference>
<accession>A0AAW1PYR4</accession>
<sequence length="292" mass="31907">MRCHLVRLQLKAFKSVGNDWLQLALSPGLTGVTGHNGAGKSNLLSAVCFALACSPSTLGVAKLADLQCTDADEERATHTISAALTPEGTRAYKINNKNKTGKEVKEFLRERGIALDNACSVIKQAQVTSLADSNSPERVAAVIQDTSGYSRWHEETSLALAELKRTRKALQDISHNVELLEASVREDDTKYGALARLEEIEAELAELGQAMATQLFQRDMALQHQLQDSQQDIGSLEARLQRCSEDQHKLRKALEEQAAEGIDKHQELGLLAVQQRVAGYEEEVSTAAALPH</sequence>
<organism evidence="6 7">
    <name type="scientific">[Myrmecia] bisecta</name>
    <dbReference type="NCBI Taxonomy" id="41462"/>
    <lineage>
        <taxon>Eukaryota</taxon>
        <taxon>Viridiplantae</taxon>
        <taxon>Chlorophyta</taxon>
        <taxon>core chlorophytes</taxon>
        <taxon>Trebouxiophyceae</taxon>
        <taxon>Trebouxiales</taxon>
        <taxon>Trebouxiaceae</taxon>
        <taxon>Myrmecia</taxon>
    </lineage>
</organism>
<keyword evidence="7" id="KW-1185">Reference proteome</keyword>
<dbReference type="SUPFAM" id="SSF52540">
    <property type="entry name" value="P-loop containing nucleoside triphosphate hydrolases"/>
    <property type="match status" value="1"/>
</dbReference>
<evidence type="ECO:0000256" key="3">
    <source>
        <dbReference type="ARBA" id="ARBA00023054"/>
    </source>
</evidence>
<evidence type="ECO:0000313" key="7">
    <source>
        <dbReference type="Proteomes" id="UP001489004"/>
    </source>
</evidence>
<evidence type="ECO:0000313" key="6">
    <source>
        <dbReference type="EMBL" id="KAK9813274.1"/>
    </source>
</evidence>
<feature type="coiled-coil region" evidence="4">
    <location>
        <begin position="226"/>
        <end position="260"/>
    </location>
</feature>
<protein>
    <recommendedName>
        <fullName evidence="2">Structural maintenance of chromosomes protein 5</fullName>
    </recommendedName>
</protein>
<dbReference type="GO" id="GO:0016887">
    <property type="term" value="F:ATP hydrolysis activity"/>
    <property type="evidence" value="ECO:0007669"/>
    <property type="project" value="InterPro"/>
</dbReference>
<dbReference type="Proteomes" id="UP001489004">
    <property type="component" value="Unassembled WGS sequence"/>
</dbReference>
<gene>
    <name evidence="6" type="ORF">WJX72_011762</name>
</gene>
<dbReference type="GO" id="GO:0000724">
    <property type="term" value="P:double-strand break repair via homologous recombination"/>
    <property type="evidence" value="ECO:0007669"/>
    <property type="project" value="TreeGrafter"/>
</dbReference>
<evidence type="ECO:0000256" key="2">
    <source>
        <dbReference type="ARBA" id="ARBA00018687"/>
    </source>
</evidence>
<dbReference type="GO" id="GO:0030915">
    <property type="term" value="C:Smc5-Smc6 complex"/>
    <property type="evidence" value="ECO:0007669"/>
    <property type="project" value="TreeGrafter"/>
</dbReference>
<evidence type="ECO:0000256" key="4">
    <source>
        <dbReference type="SAM" id="Coils"/>
    </source>
</evidence>
<evidence type="ECO:0000256" key="1">
    <source>
        <dbReference type="ARBA" id="ARBA00010171"/>
    </source>
</evidence>
<feature type="domain" description="RecF/RecN/SMC N-terminal" evidence="5">
    <location>
        <begin position="5"/>
        <end position="115"/>
    </location>
</feature>
<comment type="similarity">
    <text evidence="1">Belongs to the SMC family. SMC5 subfamily.</text>
</comment>
<evidence type="ECO:0000259" key="5">
    <source>
        <dbReference type="Pfam" id="PF02463"/>
    </source>
</evidence>
<dbReference type="EMBL" id="JALJOR010000008">
    <property type="protein sequence ID" value="KAK9813274.1"/>
    <property type="molecule type" value="Genomic_DNA"/>
</dbReference>
<dbReference type="GO" id="GO:0005634">
    <property type="term" value="C:nucleus"/>
    <property type="evidence" value="ECO:0007669"/>
    <property type="project" value="TreeGrafter"/>
</dbReference>
<dbReference type="GO" id="GO:0003697">
    <property type="term" value="F:single-stranded DNA binding"/>
    <property type="evidence" value="ECO:0007669"/>
    <property type="project" value="TreeGrafter"/>
</dbReference>
<proteinExistence type="inferred from homology"/>
<dbReference type="AlphaFoldDB" id="A0AAW1PYR4"/>
<reference evidence="6 7" key="1">
    <citation type="journal article" date="2024" name="Nat. Commun.">
        <title>Phylogenomics reveals the evolutionary origins of lichenization in chlorophyte algae.</title>
        <authorList>
            <person name="Puginier C."/>
            <person name="Libourel C."/>
            <person name="Otte J."/>
            <person name="Skaloud P."/>
            <person name="Haon M."/>
            <person name="Grisel S."/>
            <person name="Petersen M."/>
            <person name="Berrin J.G."/>
            <person name="Delaux P.M."/>
            <person name="Dal Grande F."/>
            <person name="Keller J."/>
        </authorList>
    </citation>
    <scope>NUCLEOTIDE SEQUENCE [LARGE SCALE GENOMIC DNA]</scope>
    <source>
        <strain evidence="6 7">SAG 2043</strain>
    </source>
</reference>
<dbReference type="InterPro" id="IPR027417">
    <property type="entry name" value="P-loop_NTPase"/>
</dbReference>
<dbReference type="Gene3D" id="3.40.50.300">
    <property type="entry name" value="P-loop containing nucleotide triphosphate hydrolases"/>
    <property type="match status" value="1"/>
</dbReference>
<keyword evidence="3 4" id="KW-0175">Coiled coil</keyword>